<dbReference type="PROSITE" id="PS51900">
    <property type="entry name" value="CB"/>
    <property type="match status" value="1"/>
</dbReference>
<dbReference type="EMBL" id="BAAAPB010000001">
    <property type="protein sequence ID" value="GAA1953300.1"/>
    <property type="molecule type" value="Genomic_DNA"/>
</dbReference>
<comment type="similarity">
    <text evidence="1">Belongs to the 'phage' integrase family.</text>
</comment>
<evidence type="ECO:0000256" key="1">
    <source>
        <dbReference type="ARBA" id="ARBA00008857"/>
    </source>
</evidence>
<dbReference type="InterPro" id="IPR010998">
    <property type="entry name" value="Integrase_recombinase_N"/>
</dbReference>
<dbReference type="InterPro" id="IPR044068">
    <property type="entry name" value="CB"/>
</dbReference>
<evidence type="ECO:0000259" key="5">
    <source>
        <dbReference type="PROSITE" id="PS51898"/>
    </source>
</evidence>
<organism evidence="7 8">
    <name type="scientific">Nocardioides panacihumi</name>
    <dbReference type="NCBI Taxonomy" id="400774"/>
    <lineage>
        <taxon>Bacteria</taxon>
        <taxon>Bacillati</taxon>
        <taxon>Actinomycetota</taxon>
        <taxon>Actinomycetes</taxon>
        <taxon>Propionibacteriales</taxon>
        <taxon>Nocardioidaceae</taxon>
        <taxon>Nocardioides</taxon>
    </lineage>
</organism>
<dbReference type="Pfam" id="PF00589">
    <property type="entry name" value="Phage_integrase"/>
    <property type="match status" value="1"/>
</dbReference>
<keyword evidence="2 4" id="KW-0238">DNA-binding</keyword>
<evidence type="ECO:0000313" key="7">
    <source>
        <dbReference type="EMBL" id="GAA1953300.1"/>
    </source>
</evidence>
<dbReference type="SUPFAM" id="SSF56349">
    <property type="entry name" value="DNA breaking-rejoining enzymes"/>
    <property type="match status" value="1"/>
</dbReference>
<protein>
    <submittedName>
        <fullName evidence="7">Tyrosine-type recombinase/integrase</fullName>
    </submittedName>
</protein>
<dbReference type="PANTHER" id="PTHR30349:SF41">
    <property type="entry name" value="INTEGRASE_RECOMBINASE PROTEIN MJ0367-RELATED"/>
    <property type="match status" value="1"/>
</dbReference>
<gene>
    <name evidence="7" type="ORF">GCM10009798_10590</name>
</gene>
<dbReference type="Gene3D" id="1.10.443.10">
    <property type="entry name" value="Intergrase catalytic core"/>
    <property type="match status" value="1"/>
</dbReference>
<sequence length="404" mass="44177">MSRPRTPIGTFGDISFQTMPSGQVRARVRFRDDDGQLRQVTATGTSRRKAETTLKSKLLERPEQLRGTGELTPDTPFPKLAEIWLAELDAEGHLSTSTRQLYERDLATIVLPAFEHYTLREISISKVDRFLKAQATLSYSRAKHAKLVLSLCLGLALRWEAIARNPVAGTTRLRKPPTAATSLTAAQVEAIRRAARGWRRSGGLVGPKPDGQLEAIIEVMLGTSARIGEALAIRKCDVDVTSTPATVRICGTVVSPKGMATYRQDHPKTSRSSRTVAVPSFTAQVLRLRLAALADEDPEHLIFHSRNHTPLTTANVRRRLRAILAEAGITGVTPHSFRRTVATVIDRASGADLAAEMLGHTSSRITKLHYIEPNERVNPLTAQILESLAPQGTADQTADEPGTD</sequence>
<reference evidence="8" key="1">
    <citation type="journal article" date="2019" name="Int. J. Syst. Evol. Microbiol.">
        <title>The Global Catalogue of Microorganisms (GCM) 10K type strain sequencing project: providing services to taxonomists for standard genome sequencing and annotation.</title>
        <authorList>
            <consortium name="The Broad Institute Genomics Platform"/>
            <consortium name="The Broad Institute Genome Sequencing Center for Infectious Disease"/>
            <person name="Wu L."/>
            <person name="Ma J."/>
        </authorList>
    </citation>
    <scope>NUCLEOTIDE SEQUENCE [LARGE SCALE GENOMIC DNA]</scope>
    <source>
        <strain evidence="8">JCM 15309</strain>
    </source>
</reference>
<accession>A0ABP5BXC4</accession>
<feature type="domain" description="Core-binding (CB)" evidence="6">
    <location>
        <begin position="75"/>
        <end position="157"/>
    </location>
</feature>
<keyword evidence="3" id="KW-0233">DNA recombination</keyword>
<dbReference type="InterPro" id="IPR013762">
    <property type="entry name" value="Integrase-like_cat_sf"/>
</dbReference>
<dbReference type="CDD" id="cd01189">
    <property type="entry name" value="INT_ICEBs1_C_like"/>
    <property type="match status" value="1"/>
</dbReference>
<keyword evidence="8" id="KW-1185">Reference proteome</keyword>
<feature type="domain" description="Tyr recombinase" evidence="5">
    <location>
        <begin position="178"/>
        <end position="390"/>
    </location>
</feature>
<evidence type="ECO:0000256" key="4">
    <source>
        <dbReference type="PROSITE-ProRule" id="PRU01248"/>
    </source>
</evidence>
<comment type="caution">
    <text evidence="7">The sequence shown here is derived from an EMBL/GenBank/DDBJ whole genome shotgun (WGS) entry which is preliminary data.</text>
</comment>
<dbReference type="RefSeq" id="WP_344043145.1">
    <property type="nucleotide sequence ID" value="NZ_BAAAPB010000001.1"/>
</dbReference>
<dbReference type="Gene3D" id="1.10.150.130">
    <property type="match status" value="1"/>
</dbReference>
<dbReference type="InterPro" id="IPR002104">
    <property type="entry name" value="Integrase_catalytic"/>
</dbReference>
<evidence type="ECO:0000256" key="3">
    <source>
        <dbReference type="ARBA" id="ARBA00023172"/>
    </source>
</evidence>
<evidence type="ECO:0000259" key="6">
    <source>
        <dbReference type="PROSITE" id="PS51900"/>
    </source>
</evidence>
<dbReference type="Proteomes" id="UP001500571">
    <property type="component" value="Unassembled WGS sequence"/>
</dbReference>
<dbReference type="PANTHER" id="PTHR30349">
    <property type="entry name" value="PHAGE INTEGRASE-RELATED"/>
    <property type="match status" value="1"/>
</dbReference>
<dbReference type="InterPro" id="IPR011010">
    <property type="entry name" value="DNA_brk_join_enz"/>
</dbReference>
<proteinExistence type="inferred from homology"/>
<name>A0ABP5BXC4_9ACTN</name>
<dbReference type="InterPro" id="IPR050090">
    <property type="entry name" value="Tyrosine_recombinase_XerCD"/>
</dbReference>
<evidence type="ECO:0000256" key="2">
    <source>
        <dbReference type="ARBA" id="ARBA00023125"/>
    </source>
</evidence>
<dbReference type="PROSITE" id="PS51898">
    <property type="entry name" value="TYR_RECOMBINASE"/>
    <property type="match status" value="1"/>
</dbReference>
<evidence type="ECO:0000313" key="8">
    <source>
        <dbReference type="Proteomes" id="UP001500571"/>
    </source>
</evidence>